<evidence type="ECO:0000313" key="2">
    <source>
        <dbReference type="EnsemblPlants" id="KRG99208"/>
    </source>
</evidence>
<dbReference type="Proteomes" id="UP000008827">
    <property type="component" value="Chromosome 18"/>
</dbReference>
<protein>
    <submittedName>
        <fullName evidence="1 2">Uncharacterized protein</fullName>
    </submittedName>
</protein>
<proteinExistence type="predicted"/>
<evidence type="ECO:0000313" key="1">
    <source>
        <dbReference type="EMBL" id="KRG99208.1"/>
    </source>
</evidence>
<dbReference type="HOGENOM" id="CLU_1963537_0_0_1"/>
<dbReference type="EMBL" id="CM000851">
    <property type="protein sequence ID" value="KRG99208.1"/>
    <property type="molecule type" value="Genomic_DNA"/>
</dbReference>
<keyword evidence="3" id="KW-1185">Reference proteome</keyword>
<dbReference type="EnsemblPlants" id="KRG99208">
    <property type="protein sequence ID" value="KRG99208"/>
    <property type="gene ID" value="GLYMA_18G129600"/>
</dbReference>
<dbReference type="Gramene" id="KRG99208">
    <property type="protein sequence ID" value="KRG99208"/>
    <property type="gene ID" value="GLYMA_18G129600"/>
</dbReference>
<name>K7MRR6_SOYBN</name>
<gene>
    <name evidence="1" type="ORF">GLYMA_18G129600</name>
</gene>
<dbReference type="PaxDb" id="3847-GLYMA18G17081.1"/>
<evidence type="ECO:0000313" key="3">
    <source>
        <dbReference type="Proteomes" id="UP000008827"/>
    </source>
</evidence>
<reference evidence="2" key="2">
    <citation type="submission" date="2018-02" db="UniProtKB">
        <authorList>
            <consortium name="EnsemblPlants"/>
        </authorList>
    </citation>
    <scope>IDENTIFICATION</scope>
    <source>
        <strain evidence="2">Williams 82</strain>
    </source>
</reference>
<sequence length="128" mass="14251">MARASRKSRSVVIGSFSSTPRFCNSHSPSSSSSLAFAFCTSSFTSRSSTFFHPSSSLIRVNLYSSSIQFSLDRSISPNQHNSSSHHQWVQTCMCSPTTHPGFFHCSFHRRAARLHHTRCTTSACTNLR</sequence>
<reference evidence="1 2" key="1">
    <citation type="journal article" date="2010" name="Nature">
        <title>Genome sequence of the palaeopolyploid soybean.</title>
        <authorList>
            <person name="Schmutz J."/>
            <person name="Cannon S.B."/>
            <person name="Schlueter J."/>
            <person name="Ma J."/>
            <person name="Mitros T."/>
            <person name="Nelson W."/>
            <person name="Hyten D.L."/>
            <person name="Song Q."/>
            <person name="Thelen J.J."/>
            <person name="Cheng J."/>
            <person name="Xu D."/>
            <person name="Hellsten U."/>
            <person name="May G.D."/>
            <person name="Yu Y."/>
            <person name="Sakurai T."/>
            <person name="Umezawa T."/>
            <person name="Bhattacharyya M.K."/>
            <person name="Sandhu D."/>
            <person name="Valliyodan B."/>
            <person name="Lindquist E."/>
            <person name="Peto M."/>
            <person name="Grant D."/>
            <person name="Shu S."/>
            <person name="Goodstein D."/>
            <person name="Barry K."/>
            <person name="Futrell-Griggs M."/>
            <person name="Abernathy B."/>
            <person name="Du J."/>
            <person name="Tian Z."/>
            <person name="Zhu L."/>
            <person name="Gill N."/>
            <person name="Joshi T."/>
            <person name="Libault M."/>
            <person name="Sethuraman A."/>
            <person name="Zhang X.-C."/>
            <person name="Shinozaki K."/>
            <person name="Nguyen H.T."/>
            <person name="Wing R.A."/>
            <person name="Cregan P."/>
            <person name="Specht J."/>
            <person name="Grimwood J."/>
            <person name="Rokhsar D."/>
            <person name="Stacey G."/>
            <person name="Shoemaker R.C."/>
            <person name="Jackson S.A."/>
        </authorList>
    </citation>
    <scope>NUCLEOTIDE SEQUENCE</scope>
    <source>
        <strain evidence="2">cv. Williams 82</strain>
        <tissue evidence="1">Callus</tissue>
    </source>
</reference>
<dbReference type="OMA" id="FAFCTSS"/>
<dbReference type="InParanoid" id="K7MRR6"/>
<reference evidence="1" key="3">
    <citation type="submission" date="2018-07" db="EMBL/GenBank/DDBJ databases">
        <title>WGS assembly of Glycine max.</title>
        <authorList>
            <person name="Schmutz J."/>
            <person name="Cannon S."/>
            <person name="Schlueter J."/>
            <person name="Ma J."/>
            <person name="Mitros T."/>
            <person name="Nelson W."/>
            <person name="Hyten D."/>
            <person name="Song Q."/>
            <person name="Thelen J."/>
            <person name="Cheng J."/>
            <person name="Xu D."/>
            <person name="Hellsten U."/>
            <person name="May G."/>
            <person name="Yu Y."/>
            <person name="Sakurai T."/>
            <person name="Umezawa T."/>
            <person name="Bhattacharyya M."/>
            <person name="Sandhu D."/>
            <person name="Valliyodan B."/>
            <person name="Lindquist E."/>
            <person name="Peto M."/>
            <person name="Grant D."/>
            <person name="Shu S."/>
            <person name="Goodstein D."/>
            <person name="Barry K."/>
            <person name="Futrell-Griggs M."/>
            <person name="Abernathy B."/>
            <person name="Du J."/>
            <person name="Tian Z."/>
            <person name="Zhu L."/>
            <person name="Gill N."/>
            <person name="Joshi T."/>
            <person name="Libault M."/>
            <person name="Sethuraman A."/>
            <person name="Zhang X."/>
            <person name="Shinozaki K."/>
            <person name="Nguyen H."/>
            <person name="Wing R."/>
            <person name="Cregan P."/>
            <person name="Specht J."/>
            <person name="Grimwood J."/>
            <person name="Rokhsar D."/>
            <person name="Stacey G."/>
            <person name="Shoemaker R."/>
            <person name="Jackson S."/>
        </authorList>
    </citation>
    <scope>NUCLEOTIDE SEQUENCE</scope>
    <source>
        <tissue evidence="1">Callus</tissue>
    </source>
</reference>
<accession>K7MRR6</accession>
<organism evidence="1">
    <name type="scientific">Glycine max</name>
    <name type="common">Soybean</name>
    <name type="synonym">Glycine hispida</name>
    <dbReference type="NCBI Taxonomy" id="3847"/>
    <lineage>
        <taxon>Eukaryota</taxon>
        <taxon>Viridiplantae</taxon>
        <taxon>Streptophyta</taxon>
        <taxon>Embryophyta</taxon>
        <taxon>Tracheophyta</taxon>
        <taxon>Spermatophyta</taxon>
        <taxon>Magnoliopsida</taxon>
        <taxon>eudicotyledons</taxon>
        <taxon>Gunneridae</taxon>
        <taxon>Pentapetalae</taxon>
        <taxon>rosids</taxon>
        <taxon>fabids</taxon>
        <taxon>Fabales</taxon>
        <taxon>Fabaceae</taxon>
        <taxon>Papilionoideae</taxon>
        <taxon>50 kb inversion clade</taxon>
        <taxon>NPAAA clade</taxon>
        <taxon>indigoferoid/millettioid clade</taxon>
        <taxon>Phaseoleae</taxon>
        <taxon>Glycine</taxon>
        <taxon>Glycine subgen. Soja</taxon>
    </lineage>
</organism>
<dbReference type="AlphaFoldDB" id="K7MRR6"/>